<evidence type="ECO:0000256" key="3">
    <source>
        <dbReference type="ARBA" id="ARBA00023288"/>
    </source>
</evidence>
<dbReference type="OrthoDB" id="689350at2759"/>
<feature type="compositionally biased region" description="Acidic residues" evidence="6">
    <location>
        <begin position="144"/>
        <end position="163"/>
    </location>
</feature>
<protein>
    <submittedName>
        <fullName evidence="8">Heavy metal-associated isoprenylated plant protein 33</fullName>
    </submittedName>
</protein>
<evidence type="ECO:0000256" key="6">
    <source>
        <dbReference type="SAM" id="MobiDB-lite"/>
    </source>
</evidence>
<keyword evidence="2" id="KW-0479">Metal-binding</keyword>
<proteinExistence type="inferred from homology"/>
<dbReference type="GO" id="GO:0046872">
    <property type="term" value="F:metal ion binding"/>
    <property type="evidence" value="ECO:0007669"/>
    <property type="project" value="UniProtKB-KW"/>
</dbReference>
<dbReference type="PANTHER" id="PTHR45868">
    <property type="entry name" value="HEAVY METAL-ASSOCIATED ISOPRENYLATED PLANT PROTEIN 33-RELATED"/>
    <property type="match status" value="1"/>
</dbReference>
<dbReference type="InterPro" id="IPR036163">
    <property type="entry name" value="HMA_dom_sf"/>
</dbReference>
<keyword evidence="4" id="KW-0636">Prenylation</keyword>
<dbReference type="STRING" id="157652.A0A371GXX3"/>
<evidence type="ECO:0000259" key="7">
    <source>
        <dbReference type="PROSITE" id="PS50846"/>
    </source>
</evidence>
<feature type="compositionally biased region" description="Basic and acidic residues" evidence="6">
    <location>
        <begin position="276"/>
        <end position="296"/>
    </location>
</feature>
<gene>
    <name evidence="8" type="primary">HIPP33</name>
    <name evidence="8" type="ORF">CR513_22104</name>
</gene>
<dbReference type="PANTHER" id="PTHR45868:SF83">
    <property type="entry name" value="HEAVY METAL-ASSOCIATED ISOPRENYLATED PLANT PROTEIN 33"/>
    <property type="match status" value="1"/>
</dbReference>
<keyword evidence="1" id="KW-0488">Methylation</keyword>
<sequence>MIVECRLHVEASTTASYVFLLRHSCVLKVNIHCDGCEQKVKKLLQKIDGVYSVKVDADEGTVVVTGDVDPAKVVKKLKRAGKHAEIWGGGQKGIMYNQNYPINPQFQNNKSQNHKGQIGQLSHFQNTKGAKDLKEHKSIKFNLPEEEFDASDEEEEEEEEEEGLIGNGHPMHHNKMMPMMGDVHGNNGSAKKGYVIDQSMKMKGNENGGKKSNQKGENKKPKGSGGGDDNKKKKGKSVGGLLGRFLGFGKKNKKLELQEATYTDKSKKGGGNNNKGKLEDHSKNEFLFHDYDDNTPPHKKNGKSGKGKEGQMGPGPIKCNYPMENIPAMNGDGGYYQGMQMQHAPYNNNFQQANMNMMYPTAMMYGMLHPSINYMPPPPMPSHPMVDPITHSFSDENVESCSIIV</sequence>
<dbReference type="PROSITE" id="PS50846">
    <property type="entry name" value="HMA_2"/>
    <property type="match status" value="1"/>
</dbReference>
<organism evidence="8 9">
    <name type="scientific">Mucuna pruriens</name>
    <name type="common">Velvet bean</name>
    <name type="synonym">Dolichos pruriens</name>
    <dbReference type="NCBI Taxonomy" id="157652"/>
    <lineage>
        <taxon>Eukaryota</taxon>
        <taxon>Viridiplantae</taxon>
        <taxon>Streptophyta</taxon>
        <taxon>Embryophyta</taxon>
        <taxon>Tracheophyta</taxon>
        <taxon>Spermatophyta</taxon>
        <taxon>Magnoliopsida</taxon>
        <taxon>eudicotyledons</taxon>
        <taxon>Gunneridae</taxon>
        <taxon>Pentapetalae</taxon>
        <taxon>rosids</taxon>
        <taxon>fabids</taxon>
        <taxon>Fabales</taxon>
        <taxon>Fabaceae</taxon>
        <taxon>Papilionoideae</taxon>
        <taxon>50 kb inversion clade</taxon>
        <taxon>NPAAA clade</taxon>
        <taxon>indigoferoid/millettioid clade</taxon>
        <taxon>Phaseoleae</taxon>
        <taxon>Mucuna</taxon>
    </lineage>
</organism>
<dbReference type="Proteomes" id="UP000257109">
    <property type="component" value="Unassembled WGS sequence"/>
</dbReference>
<dbReference type="CDD" id="cd00371">
    <property type="entry name" value="HMA"/>
    <property type="match status" value="1"/>
</dbReference>
<evidence type="ECO:0000256" key="2">
    <source>
        <dbReference type="ARBA" id="ARBA00022723"/>
    </source>
</evidence>
<dbReference type="FunFam" id="3.30.70.100:FF:000008">
    <property type="entry name" value="Copper transport protein ATOX1"/>
    <property type="match status" value="1"/>
</dbReference>
<evidence type="ECO:0000256" key="1">
    <source>
        <dbReference type="ARBA" id="ARBA00022481"/>
    </source>
</evidence>
<feature type="domain" description="HMA" evidence="7">
    <location>
        <begin position="22"/>
        <end position="85"/>
    </location>
</feature>
<evidence type="ECO:0000313" key="9">
    <source>
        <dbReference type="Proteomes" id="UP000257109"/>
    </source>
</evidence>
<feature type="region of interest" description="Disordered" evidence="6">
    <location>
        <begin position="132"/>
        <end position="244"/>
    </location>
</feature>
<dbReference type="Pfam" id="PF00403">
    <property type="entry name" value="HMA"/>
    <property type="match status" value="1"/>
</dbReference>
<comment type="caution">
    <text evidence="8">The sequence shown here is derived from an EMBL/GenBank/DDBJ whole genome shotgun (WGS) entry which is preliminary data.</text>
</comment>
<evidence type="ECO:0000256" key="4">
    <source>
        <dbReference type="ARBA" id="ARBA00023289"/>
    </source>
</evidence>
<dbReference type="InterPro" id="IPR006121">
    <property type="entry name" value="HMA_dom"/>
</dbReference>
<evidence type="ECO:0000256" key="5">
    <source>
        <dbReference type="ARBA" id="ARBA00024045"/>
    </source>
</evidence>
<accession>A0A371GXX3</accession>
<reference evidence="8" key="1">
    <citation type="submission" date="2018-05" db="EMBL/GenBank/DDBJ databases">
        <title>Draft genome of Mucuna pruriens seed.</title>
        <authorList>
            <person name="Nnadi N.E."/>
            <person name="Vos R."/>
            <person name="Hasami M.H."/>
            <person name="Devisetty U.K."/>
            <person name="Aguiy J.C."/>
        </authorList>
    </citation>
    <scope>NUCLEOTIDE SEQUENCE [LARGE SCALE GENOMIC DNA]</scope>
    <source>
        <strain evidence="8">JCA_2017</strain>
    </source>
</reference>
<feature type="non-terminal residue" evidence="8">
    <location>
        <position position="1"/>
    </location>
</feature>
<comment type="similarity">
    <text evidence="5">Belongs to the HIPP family.</text>
</comment>
<dbReference type="SUPFAM" id="SSF55008">
    <property type="entry name" value="HMA, heavy metal-associated domain"/>
    <property type="match status" value="1"/>
</dbReference>
<keyword evidence="3" id="KW-0449">Lipoprotein</keyword>
<dbReference type="EMBL" id="QJKJ01004141">
    <property type="protein sequence ID" value="RDX95385.1"/>
    <property type="molecule type" value="Genomic_DNA"/>
</dbReference>
<evidence type="ECO:0000313" key="8">
    <source>
        <dbReference type="EMBL" id="RDX95385.1"/>
    </source>
</evidence>
<name>A0A371GXX3_MUCPR</name>
<keyword evidence="9" id="KW-1185">Reference proteome</keyword>
<dbReference type="AlphaFoldDB" id="A0A371GXX3"/>
<feature type="region of interest" description="Disordered" evidence="6">
    <location>
        <begin position="259"/>
        <end position="314"/>
    </location>
</feature>
<dbReference type="Gene3D" id="3.30.70.100">
    <property type="match status" value="1"/>
</dbReference>